<feature type="transmembrane region" description="Helical" evidence="7">
    <location>
        <begin position="175"/>
        <end position="195"/>
    </location>
</feature>
<reference evidence="9" key="1">
    <citation type="submission" date="2016-09" db="EMBL/GenBank/DDBJ databases">
        <authorList>
            <person name="Varghese N."/>
            <person name="Submissions S."/>
        </authorList>
    </citation>
    <scope>NUCLEOTIDE SEQUENCE [LARGE SCALE GENOMIC DNA]</scope>
    <source>
        <strain evidence="9">ANC 3699</strain>
    </source>
</reference>
<comment type="similarity">
    <text evidence="2">Belongs to the nucleobase:cation symporter-2 (NCS2) (TC 2.A.40) family.</text>
</comment>
<evidence type="ECO:0000256" key="1">
    <source>
        <dbReference type="ARBA" id="ARBA00004141"/>
    </source>
</evidence>
<evidence type="ECO:0000256" key="3">
    <source>
        <dbReference type="ARBA" id="ARBA00022448"/>
    </source>
</evidence>
<evidence type="ECO:0000256" key="2">
    <source>
        <dbReference type="ARBA" id="ARBA00008821"/>
    </source>
</evidence>
<evidence type="ECO:0000256" key="5">
    <source>
        <dbReference type="ARBA" id="ARBA00022989"/>
    </source>
</evidence>
<feature type="transmembrane region" description="Helical" evidence="7">
    <location>
        <begin position="416"/>
        <end position="439"/>
    </location>
</feature>
<feature type="transmembrane region" description="Helical" evidence="7">
    <location>
        <begin position="125"/>
        <end position="142"/>
    </location>
</feature>
<accession>A0A1G6HA93</accession>
<keyword evidence="5 7" id="KW-1133">Transmembrane helix</keyword>
<protein>
    <submittedName>
        <fullName evidence="8">Uracil-xanthine permease</fullName>
    </submittedName>
</protein>
<dbReference type="Proteomes" id="UP000242317">
    <property type="component" value="Unassembled WGS sequence"/>
</dbReference>
<feature type="transmembrane region" description="Helical" evidence="7">
    <location>
        <begin position="314"/>
        <end position="331"/>
    </location>
</feature>
<evidence type="ECO:0000313" key="9">
    <source>
        <dbReference type="Proteomes" id="UP000242317"/>
    </source>
</evidence>
<name>A0A1G6HA93_9GAMM</name>
<feature type="transmembrane region" description="Helical" evidence="7">
    <location>
        <begin position="474"/>
        <end position="491"/>
    </location>
</feature>
<evidence type="ECO:0000256" key="6">
    <source>
        <dbReference type="ARBA" id="ARBA00023136"/>
    </source>
</evidence>
<dbReference type="PANTHER" id="PTHR42810:SF2">
    <property type="entry name" value="PURINE PERMEASE C1399.01C-RELATED"/>
    <property type="match status" value="1"/>
</dbReference>
<proteinExistence type="inferred from homology"/>
<dbReference type="GO" id="GO:0005886">
    <property type="term" value="C:plasma membrane"/>
    <property type="evidence" value="ECO:0007669"/>
    <property type="project" value="TreeGrafter"/>
</dbReference>
<dbReference type="AlphaFoldDB" id="A0A1G6HA93"/>
<keyword evidence="3" id="KW-0813">Transport</keyword>
<dbReference type="Pfam" id="PF00860">
    <property type="entry name" value="Xan_ur_permease"/>
    <property type="match status" value="1"/>
</dbReference>
<feature type="transmembrane region" description="Helical" evidence="7">
    <location>
        <begin position="149"/>
        <end position="169"/>
    </location>
</feature>
<dbReference type="InterPro" id="IPR006043">
    <property type="entry name" value="NCS2"/>
</dbReference>
<dbReference type="InterPro" id="IPR006042">
    <property type="entry name" value="Xan_ur_permease"/>
</dbReference>
<dbReference type="GO" id="GO:0042907">
    <property type="term" value="F:xanthine transmembrane transporter activity"/>
    <property type="evidence" value="ECO:0007669"/>
    <property type="project" value="TreeGrafter"/>
</dbReference>
<comment type="subcellular location">
    <subcellularLocation>
        <location evidence="1">Membrane</location>
        <topology evidence="1">Multi-pass membrane protein</topology>
    </subcellularLocation>
</comment>
<keyword evidence="6 7" id="KW-0472">Membrane</keyword>
<dbReference type="NCBIfam" id="TIGR00801">
    <property type="entry name" value="ncs2"/>
    <property type="match status" value="1"/>
</dbReference>
<feature type="transmembrane region" description="Helical" evidence="7">
    <location>
        <begin position="239"/>
        <end position="256"/>
    </location>
</feature>
<feature type="transmembrane region" description="Helical" evidence="7">
    <location>
        <begin position="99"/>
        <end position="119"/>
    </location>
</feature>
<gene>
    <name evidence="8" type="ORF">SAMN05421749_10211</name>
</gene>
<dbReference type="PANTHER" id="PTHR42810">
    <property type="entry name" value="PURINE PERMEASE C1399.01C-RELATED"/>
    <property type="match status" value="1"/>
</dbReference>
<feature type="transmembrane region" description="Helical" evidence="7">
    <location>
        <begin position="385"/>
        <end position="404"/>
    </location>
</feature>
<feature type="transmembrane region" description="Helical" evidence="7">
    <location>
        <begin position="207"/>
        <end position="227"/>
    </location>
</feature>
<keyword evidence="9" id="KW-1185">Reference proteome</keyword>
<feature type="transmembrane region" description="Helical" evidence="7">
    <location>
        <begin position="351"/>
        <end position="373"/>
    </location>
</feature>
<evidence type="ECO:0000256" key="4">
    <source>
        <dbReference type="ARBA" id="ARBA00022692"/>
    </source>
</evidence>
<evidence type="ECO:0000256" key="7">
    <source>
        <dbReference type="SAM" id="Phobius"/>
    </source>
</evidence>
<dbReference type="EMBL" id="FMYK01000002">
    <property type="protein sequence ID" value="SDB91073.1"/>
    <property type="molecule type" value="Genomic_DNA"/>
</dbReference>
<evidence type="ECO:0000313" key="8">
    <source>
        <dbReference type="EMBL" id="SDB91073.1"/>
    </source>
</evidence>
<feature type="transmembrane region" description="Helical" evidence="7">
    <location>
        <begin position="263"/>
        <end position="279"/>
    </location>
</feature>
<organism evidence="8 9">
    <name type="scientific">Acinetobacter marinus</name>
    <dbReference type="NCBI Taxonomy" id="281375"/>
    <lineage>
        <taxon>Bacteria</taxon>
        <taxon>Pseudomonadati</taxon>
        <taxon>Pseudomonadota</taxon>
        <taxon>Gammaproteobacteria</taxon>
        <taxon>Moraxellales</taxon>
        <taxon>Moraxellaceae</taxon>
        <taxon>Acinetobacter</taxon>
    </lineage>
</organism>
<sequence>MRSIIAKNAQAKNANSAQILGTNIEIIPIVDWHIFRYNGAALKLGMMMQNDNPHSHSSSSANTSQNTDDSWFVKWQPYQGDLEQTPVAIHEYLPAGQNVALGLQHVFAMFGATVLAPLLMGFDPSLTMLMTGFSTILFFLITGGRVPSYLGSSFAFIGVVAAATGYAGAGSNPNMSLALGGIMACGIFYALVGLIVMRTGTQWIERLMPPVVTGAVVMIIGLNLAPITIKGVSGNVFDTWMALLTVLCITTIAVFTKGMLRRLLLLVGLALSYLFYFILANVMGLGTPIDFAPIINAAWIGLPQLHSPSFDAKAILLIAPVFIILIAENLGHFKAVSAMTGQNISPYMGRAFFADGLCTTISGAVGGTGMTTYAENIGVMAATKIYSTVVFMVAGVFAILLGLSPKFGAVISTIPVAILGGASIVVFGLITIAGARIWISNRVDFSQNGNMLVAAVVVIMGTGNFSLHLAGFDLGGIGTATFAAILMNLIFNRQSLGQENRDEHDAFSAH</sequence>
<keyword evidence="4 7" id="KW-0812">Transmembrane</keyword>